<dbReference type="InterPro" id="IPR002052">
    <property type="entry name" value="DNA_methylase_N6_adenine_CS"/>
</dbReference>
<sequence length="438" mass="49750">MAKRHANHSGNLESLFLRLEELVLANSGEDEFEEVFKLLIAKIYSEFYPDSIEFRTYETERETATRFNSLLNQAQKKWSGLFESEVISNLTDEHLHICVNALKDHKISENGLDVLDSFFEFMVSKSAKGNKGQYFTPRYVIEFCVRMLEPSPGETVLDPACGSGGFLFNSLDFIRKNNALSSIELNNYCSTKLWGFDIDPKAIKVAKALMILAGHGVSNVVRLNSLVRSGTNGSSFTSPDGSFLTVEDITRARLRNHKGFDIILTNPPFAGEVLEQHILDKYDAGRGKNRIERDVLFIERCVDLLRPGGRMAMVLPHNKFSGMEFSENRKWLLKKCRILAVVGLGRNTFLPHTHQKTSILFLQKRAVGAVGDVGENIFFAVSDRDGKDKKGRNILRPDHTQHNDNWARIDHDFDEILDAFNKFRKDEGLEFGEYSWQA</sequence>
<keyword evidence="7" id="KW-1185">Reference proteome</keyword>
<dbReference type="SUPFAM" id="SSF53335">
    <property type="entry name" value="S-adenosyl-L-methionine-dependent methyltransferases"/>
    <property type="match status" value="1"/>
</dbReference>
<evidence type="ECO:0000256" key="2">
    <source>
        <dbReference type="ARBA" id="ARBA00022603"/>
    </source>
</evidence>
<dbReference type="CDD" id="cd02440">
    <property type="entry name" value="AdoMet_MTases"/>
    <property type="match status" value="1"/>
</dbReference>
<name>A0ABY0AVG4_9ENTR</name>
<comment type="similarity">
    <text evidence="1">Belongs to the N(4)/N(6)-methyltransferase family.</text>
</comment>
<feature type="domain" description="DNA methylase adenine-specific" evidence="5">
    <location>
        <begin position="113"/>
        <end position="414"/>
    </location>
</feature>
<protein>
    <submittedName>
        <fullName evidence="6">Methyltransferase domain-containing protein</fullName>
    </submittedName>
</protein>
<dbReference type="GO" id="GO:0032259">
    <property type="term" value="P:methylation"/>
    <property type="evidence" value="ECO:0007669"/>
    <property type="project" value="UniProtKB-KW"/>
</dbReference>
<dbReference type="Gene3D" id="3.40.50.150">
    <property type="entry name" value="Vaccinia Virus protein VP39"/>
    <property type="match status" value="1"/>
</dbReference>
<organism evidence="6 7">
    <name type="scientific">Enterobacter quasimori</name>
    <dbReference type="NCBI Taxonomy" id="2838947"/>
    <lineage>
        <taxon>Bacteria</taxon>
        <taxon>Pseudomonadati</taxon>
        <taxon>Pseudomonadota</taxon>
        <taxon>Gammaproteobacteria</taxon>
        <taxon>Enterobacterales</taxon>
        <taxon>Enterobacteriaceae</taxon>
        <taxon>Enterobacter</taxon>
    </lineage>
</organism>
<keyword evidence="3" id="KW-0808">Transferase</keyword>
<reference evidence="6 7" key="1">
    <citation type="submission" date="2018-12" db="EMBL/GenBank/DDBJ databases">
        <title>The Batch Genome Submission of Enterobacter spp. strains.</title>
        <authorList>
            <person name="Wei L."/>
            <person name="Wu W."/>
            <person name="Lin J."/>
            <person name="Zhang X."/>
            <person name="Feng Y."/>
            <person name="Zong Z."/>
        </authorList>
    </citation>
    <scope>NUCLEOTIDE SEQUENCE [LARGE SCALE GENOMIC DNA]</scope>
    <source>
        <strain evidence="6 7">WCHEM090044</strain>
    </source>
</reference>
<evidence type="ECO:0000256" key="4">
    <source>
        <dbReference type="ARBA" id="ARBA00022747"/>
    </source>
</evidence>
<evidence type="ECO:0000256" key="3">
    <source>
        <dbReference type="ARBA" id="ARBA00022679"/>
    </source>
</evidence>
<dbReference type="PANTHER" id="PTHR42998:SF1">
    <property type="entry name" value="TYPE I RESTRICTION ENZYME HINDI METHYLASE SUBUNIT"/>
    <property type="match status" value="1"/>
</dbReference>
<evidence type="ECO:0000313" key="6">
    <source>
        <dbReference type="EMBL" id="RTN25430.1"/>
    </source>
</evidence>
<dbReference type="InterPro" id="IPR029063">
    <property type="entry name" value="SAM-dependent_MTases_sf"/>
</dbReference>
<dbReference type="EMBL" id="RXRX01000003">
    <property type="protein sequence ID" value="RTN25430.1"/>
    <property type="molecule type" value="Genomic_DNA"/>
</dbReference>
<dbReference type="PROSITE" id="PS00092">
    <property type="entry name" value="N6_MTASE"/>
    <property type="match status" value="1"/>
</dbReference>
<dbReference type="Proteomes" id="UP000278241">
    <property type="component" value="Unassembled WGS sequence"/>
</dbReference>
<dbReference type="GO" id="GO:0008168">
    <property type="term" value="F:methyltransferase activity"/>
    <property type="evidence" value="ECO:0007669"/>
    <property type="project" value="UniProtKB-KW"/>
</dbReference>
<keyword evidence="2 6" id="KW-0489">Methyltransferase</keyword>
<proteinExistence type="inferred from homology"/>
<dbReference type="PRINTS" id="PR00507">
    <property type="entry name" value="N12N6MTFRASE"/>
</dbReference>
<dbReference type="InterPro" id="IPR052916">
    <property type="entry name" value="Type-I_RE_MTase_Subunit"/>
</dbReference>
<evidence type="ECO:0000259" key="5">
    <source>
        <dbReference type="Pfam" id="PF02384"/>
    </source>
</evidence>
<dbReference type="PANTHER" id="PTHR42998">
    <property type="entry name" value="TYPE I RESTRICTION ENZYME HINDVIIP M PROTEIN-RELATED"/>
    <property type="match status" value="1"/>
</dbReference>
<comment type="caution">
    <text evidence="6">The sequence shown here is derived from an EMBL/GenBank/DDBJ whole genome shotgun (WGS) entry which is preliminary data.</text>
</comment>
<keyword evidence="4" id="KW-0680">Restriction system</keyword>
<dbReference type="InterPro" id="IPR003356">
    <property type="entry name" value="DNA_methylase_A-5"/>
</dbReference>
<gene>
    <name evidence="6" type="ORF">EKN94_05785</name>
</gene>
<accession>A0ABY0AVG4</accession>
<dbReference type="Pfam" id="PF02384">
    <property type="entry name" value="N6_Mtase"/>
    <property type="match status" value="1"/>
</dbReference>
<dbReference type="RefSeq" id="WP_126544263.1">
    <property type="nucleotide sequence ID" value="NZ_RXRX01000003.1"/>
</dbReference>
<evidence type="ECO:0000256" key="1">
    <source>
        <dbReference type="ARBA" id="ARBA00006594"/>
    </source>
</evidence>
<evidence type="ECO:0000313" key="7">
    <source>
        <dbReference type="Proteomes" id="UP000278241"/>
    </source>
</evidence>